<feature type="domain" description="Peroxisomal membrane protein PEX14-like KPWE" evidence="2">
    <location>
        <begin position="119"/>
        <end position="166"/>
    </location>
</feature>
<evidence type="ECO:0000313" key="5">
    <source>
        <dbReference type="Proteomes" id="UP000094801"/>
    </source>
</evidence>
<evidence type="ECO:0000259" key="2">
    <source>
        <dbReference type="Pfam" id="PF17733"/>
    </source>
</evidence>
<dbReference type="Pfam" id="PF17733">
    <property type="entry name" value="KPWE_dom"/>
    <property type="match status" value="1"/>
</dbReference>
<feature type="region of interest" description="Disordered" evidence="1">
    <location>
        <begin position="157"/>
        <end position="183"/>
    </location>
</feature>
<name>A0A1E4T5B7_9ASCO</name>
<dbReference type="InterPro" id="IPR058841">
    <property type="entry name" value="HTH_76"/>
</dbReference>
<gene>
    <name evidence="4" type="ORF">CANARDRAFT_27295</name>
</gene>
<dbReference type="InterPro" id="IPR040554">
    <property type="entry name" value="KPWE_PEX14_dom"/>
</dbReference>
<dbReference type="PANTHER" id="PTHR36855:SF1">
    <property type="entry name" value="PEROXISOME MEMBRANE ANCHOR PROTEIN PEX14P N-TERMINAL DOMAIN-CONTAINING PROTEIN"/>
    <property type="match status" value="1"/>
</dbReference>
<dbReference type="PANTHER" id="PTHR36855">
    <property type="entry name" value="CHROMOSOME 10, WHOLE GENOME SHOTGUN SEQUENCE"/>
    <property type="match status" value="1"/>
</dbReference>
<evidence type="ECO:0000313" key="4">
    <source>
        <dbReference type="EMBL" id="ODV86953.1"/>
    </source>
</evidence>
<proteinExistence type="predicted"/>
<organism evidence="4 5">
    <name type="scientific">[Candida] arabinofermentans NRRL YB-2248</name>
    <dbReference type="NCBI Taxonomy" id="983967"/>
    <lineage>
        <taxon>Eukaryota</taxon>
        <taxon>Fungi</taxon>
        <taxon>Dikarya</taxon>
        <taxon>Ascomycota</taxon>
        <taxon>Saccharomycotina</taxon>
        <taxon>Pichiomycetes</taxon>
        <taxon>Pichiales</taxon>
        <taxon>Pichiaceae</taxon>
        <taxon>Ogataea</taxon>
        <taxon>Ogataea/Candida clade</taxon>
    </lineage>
</organism>
<protein>
    <submittedName>
        <fullName evidence="4">Uncharacterized protein</fullName>
    </submittedName>
</protein>
<dbReference type="OrthoDB" id="9936937at2759"/>
<dbReference type="EMBL" id="KV453849">
    <property type="protein sequence ID" value="ODV86953.1"/>
    <property type="molecule type" value="Genomic_DNA"/>
</dbReference>
<dbReference type="Pfam" id="PF25871">
    <property type="entry name" value="HTH_76"/>
    <property type="match status" value="1"/>
</dbReference>
<evidence type="ECO:0000259" key="3">
    <source>
        <dbReference type="Pfam" id="PF25871"/>
    </source>
</evidence>
<evidence type="ECO:0000256" key="1">
    <source>
        <dbReference type="SAM" id="MobiDB-lite"/>
    </source>
</evidence>
<keyword evidence="5" id="KW-1185">Reference proteome</keyword>
<reference evidence="5" key="1">
    <citation type="submission" date="2016-04" db="EMBL/GenBank/DDBJ databases">
        <title>Comparative genomics of biotechnologically important yeasts.</title>
        <authorList>
            <consortium name="DOE Joint Genome Institute"/>
            <person name="Riley R."/>
            <person name="Haridas S."/>
            <person name="Wolfe K.H."/>
            <person name="Lopes M.R."/>
            <person name="Hittinger C.T."/>
            <person name="Goker M."/>
            <person name="Salamov A."/>
            <person name="Wisecaver J."/>
            <person name="Long T.M."/>
            <person name="Aerts A.L."/>
            <person name="Barry K."/>
            <person name="Choi C."/>
            <person name="Clum A."/>
            <person name="Coughlan A.Y."/>
            <person name="Deshpande S."/>
            <person name="Douglass A.P."/>
            <person name="Hanson S.J."/>
            <person name="Klenk H.-P."/>
            <person name="Labutti K."/>
            <person name="Lapidus A."/>
            <person name="Lindquist E."/>
            <person name="Lipzen A."/>
            <person name="Meier-Kolthoff J.P."/>
            <person name="Ohm R.A."/>
            <person name="Otillar R.P."/>
            <person name="Pangilinan J."/>
            <person name="Peng Y."/>
            <person name="Rokas A."/>
            <person name="Rosa C.A."/>
            <person name="Scheuner C."/>
            <person name="Sibirny A.A."/>
            <person name="Slot J.C."/>
            <person name="Stielow J.B."/>
            <person name="Sun H."/>
            <person name="Kurtzman C.P."/>
            <person name="Blackwell M."/>
            <person name="Grigoriev I.V."/>
            <person name="Jeffries T.W."/>
        </authorList>
    </citation>
    <scope>NUCLEOTIDE SEQUENCE [LARGE SCALE GENOMIC DNA]</scope>
    <source>
        <strain evidence="5">NRRL YB-2248</strain>
    </source>
</reference>
<feature type="domain" description="PEX14-like helix-turn-helix" evidence="3">
    <location>
        <begin position="8"/>
        <end position="97"/>
    </location>
</feature>
<dbReference type="Proteomes" id="UP000094801">
    <property type="component" value="Unassembled WGS sequence"/>
</dbReference>
<accession>A0A1E4T5B7</accession>
<feature type="compositionally biased region" description="Basic and acidic residues" evidence="1">
    <location>
        <begin position="158"/>
        <end position="183"/>
    </location>
</feature>
<sequence length="183" mass="21236">MDDQLNQESVYQEFHNYDFQSDEQYQNGLVEVMKQYLMIQSETDEKIRKDLDESKFDFDKISAPVKTQLQTQAKVFFFCSKTGNILDLEDYEKWAKTYEEKKTLKAAEVENTDSTDGPPYSSNYEELVDLIVNNKPIPGIKQIPDIVLDPSKASKATLTERKKPWEVEKPSETSKDSQVEERA</sequence>
<dbReference type="STRING" id="983967.A0A1E4T5B7"/>
<dbReference type="AlphaFoldDB" id="A0A1E4T5B7"/>